<feature type="compositionally biased region" description="Basic and acidic residues" evidence="1">
    <location>
        <begin position="188"/>
        <end position="200"/>
    </location>
</feature>
<evidence type="ECO:0000313" key="3">
    <source>
        <dbReference type="EMBL" id="TDQ01274.1"/>
    </source>
</evidence>
<dbReference type="Pfam" id="PF03372">
    <property type="entry name" value="Exo_endo_phos"/>
    <property type="match status" value="1"/>
</dbReference>
<dbReference type="RefSeq" id="WP_133849874.1">
    <property type="nucleotide sequence ID" value="NZ_SNXZ01000002.1"/>
</dbReference>
<dbReference type="SUPFAM" id="SSF56219">
    <property type="entry name" value="DNase I-like"/>
    <property type="match status" value="1"/>
</dbReference>
<sequence length="306" mass="34530">MSAGTSLVWQSVNLKSGGTRVLPGDSLLRRHGSLDMEWLTRFPEVVRLSPERPHLLLLQEAKWFDRYGDELLLYVERLLRRDGLGIYRGFLTRSTRSHHHQVVFLDTARLEVAHHWRGLDEDEPSGLYGYVEAIVDGDEERTLWVKSIHLNPRDARDRLADAREIHAVIKPGQRALIGGDFNSIPSRRTREQGEPQRDFSKMPPAQRYGKGVWPDTGPDGQTAPETDALDYLIDTGWIDQHIADGNTTPTIAPGYDRGGELIIDRCLTFGALATVPRSVWVDTSDLPYSDHRTIGGIVHITEDETP</sequence>
<evidence type="ECO:0000256" key="1">
    <source>
        <dbReference type="SAM" id="MobiDB-lite"/>
    </source>
</evidence>
<dbReference type="OrthoDB" id="3481322at2"/>
<feature type="region of interest" description="Disordered" evidence="1">
    <location>
        <begin position="180"/>
        <end position="221"/>
    </location>
</feature>
<evidence type="ECO:0000313" key="4">
    <source>
        <dbReference type="Proteomes" id="UP000295444"/>
    </source>
</evidence>
<dbReference type="InterPro" id="IPR005135">
    <property type="entry name" value="Endo/exonuclease/phosphatase"/>
</dbReference>
<dbReference type="Gene3D" id="3.60.10.10">
    <property type="entry name" value="Endonuclease/exonuclease/phosphatase"/>
    <property type="match status" value="1"/>
</dbReference>
<comment type="caution">
    <text evidence="3">The sequence shown here is derived from an EMBL/GenBank/DDBJ whole genome shotgun (WGS) entry which is preliminary data.</text>
</comment>
<keyword evidence="4" id="KW-1185">Reference proteome</keyword>
<gene>
    <name evidence="3" type="ORF">EV186_1021142</name>
</gene>
<reference evidence="3 4" key="1">
    <citation type="submission" date="2019-03" db="EMBL/GenBank/DDBJ databases">
        <title>Genomic Encyclopedia of Type Strains, Phase IV (KMG-IV): sequencing the most valuable type-strain genomes for metagenomic binning, comparative biology and taxonomic classification.</title>
        <authorList>
            <person name="Goeker M."/>
        </authorList>
    </citation>
    <scope>NUCLEOTIDE SEQUENCE [LARGE SCALE GENOMIC DNA]</scope>
    <source>
        <strain evidence="3 4">DSM 45361</strain>
    </source>
</reference>
<proteinExistence type="predicted"/>
<dbReference type="InterPro" id="IPR036691">
    <property type="entry name" value="Endo/exonu/phosph_ase_sf"/>
</dbReference>
<dbReference type="GO" id="GO:0003824">
    <property type="term" value="F:catalytic activity"/>
    <property type="evidence" value="ECO:0007669"/>
    <property type="project" value="InterPro"/>
</dbReference>
<accession>A0A4R6SHJ1</accession>
<organism evidence="3 4">
    <name type="scientific">Labedaea rhizosphaerae</name>
    <dbReference type="NCBI Taxonomy" id="598644"/>
    <lineage>
        <taxon>Bacteria</taxon>
        <taxon>Bacillati</taxon>
        <taxon>Actinomycetota</taxon>
        <taxon>Actinomycetes</taxon>
        <taxon>Pseudonocardiales</taxon>
        <taxon>Pseudonocardiaceae</taxon>
        <taxon>Labedaea</taxon>
    </lineage>
</organism>
<dbReference type="AlphaFoldDB" id="A0A4R6SHJ1"/>
<evidence type="ECO:0000259" key="2">
    <source>
        <dbReference type="Pfam" id="PF03372"/>
    </source>
</evidence>
<protein>
    <recommendedName>
        <fullName evidence="2">Endonuclease/exonuclease/phosphatase domain-containing protein</fullName>
    </recommendedName>
</protein>
<feature type="domain" description="Endonuclease/exonuclease/phosphatase" evidence="2">
    <location>
        <begin position="38"/>
        <end position="291"/>
    </location>
</feature>
<dbReference type="EMBL" id="SNXZ01000002">
    <property type="protein sequence ID" value="TDQ01274.1"/>
    <property type="molecule type" value="Genomic_DNA"/>
</dbReference>
<dbReference type="Proteomes" id="UP000295444">
    <property type="component" value="Unassembled WGS sequence"/>
</dbReference>
<name>A0A4R6SHJ1_LABRH</name>